<reference evidence="11" key="1">
    <citation type="submission" date="2021-05" db="EMBL/GenBank/DDBJ databases">
        <title>The genome of the haptophyte Pavlova lutheri (Diacronema luteri, Pavlovales) - a model for lipid biosynthesis in eukaryotic algae.</title>
        <authorList>
            <person name="Hulatt C.J."/>
            <person name="Posewitz M.C."/>
        </authorList>
    </citation>
    <scope>NUCLEOTIDE SEQUENCE</scope>
    <source>
        <strain evidence="11">NIVA-4/92</strain>
    </source>
</reference>
<comment type="subcellular location">
    <subcellularLocation>
        <location evidence="1">Cytoplasm</location>
        <location evidence="1">Cytosol</location>
    </subcellularLocation>
</comment>
<evidence type="ECO:0000313" key="11">
    <source>
        <dbReference type="EMBL" id="KAG8464107.1"/>
    </source>
</evidence>
<keyword evidence="4" id="KW-0396">Initiation factor</keyword>
<dbReference type="AlphaFoldDB" id="A0A8J6C736"/>
<dbReference type="SUPFAM" id="SSF100950">
    <property type="entry name" value="NagB/RpiA/CoA transferase-like"/>
    <property type="match status" value="1"/>
</dbReference>
<evidence type="ECO:0000256" key="2">
    <source>
        <dbReference type="ARBA" id="ARBA00007251"/>
    </source>
</evidence>
<evidence type="ECO:0000256" key="10">
    <source>
        <dbReference type="SAM" id="MobiDB-lite"/>
    </source>
</evidence>
<dbReference type="PANTHER" id="PTHR10233:SF14">
    <property type="entry name" value="TRANSLATION INITIATION FACTOR EIF-2B SUBUNIT DELTA"/>
    <property type="match status" value="1"/>
</dbReference>
<dbReference type="Proteomes" id="UP000751190">
    <property type="component" value="Unassembled WGS sequence"/>
</dbReference>
<evidence type="ECO:0000256" key="5">
    <source>
        <dbReference type="ARBA" id="ARBA00022917"/>
    </source>
</evidence>
<evidence type="ECO:0000256" key="4">
    <source>
        <dbReference type="ARBA" id="ARBA00022540"/>
    </source>
</evidence>
<dbReference type="InterPro" id="IPR042529">
    <property type="entry name" value="IF_2B-like_C"/>
</dbReference>
<dbReference type="GO" id="GO:0005829">
    <property type="term" value="C:cytosol"/>
    <property type="evidence" value="ECO:0007669"/>
    <property type="project" value="UniProtKB-SubCell"/>
</dbReference>
<comment type="similarity">
    <text evidence="2 9">Belongs to the eIF-2B alpha/beta/delta subunits family.</text>
</comment>
<dbReference type="Pfam" id="PF01008">
    <property type="entry name" value="IF-2B"/>
    <property type="match status" value="1"/>
</dbReference>
<keyword evidence="3" id="KW-0963">Cytoplasm</keyword>
<feature type="region of interest" description="Disordered" evidence="10">
    <location>
        <begin position="1"/>
        <end position="79"/>
    </location>
</feature>
<evidence type="ECO:0000256" key="9">
    <source>
        <dbReference type="RuleBase" id="RU003814"/>
    </source>
</evidence>
<evidence type="ECO:0000256" key="8">
    <source>
        <dbReference type="ARBA" id="ARBA00046432"/>
    </source>
</evidence>
<feature type="compositionally biased region" description="Low complexity" evidence="10">
    <location>
        <begin position="95"/>
        <end position="111"/>
    </location>
</feature>
<feature type="region of interest" description="Disordered" evidence="10">
    <location>
        <begin position="93"/>
        <end position="180"/>
    </location>
</feature>
<comment type="caution">
    <text evidence="11">The sequence shown here is derived from an EMBL/GenBank/DDBJ whole genome shotgun (WGS) entry which is preliminary data.</text>
</comment>
<accession>A0A8J6C736</accession>
<evidence type="ECO:0000313" key="12">
    <source>
        <dbReference type="Proteomes" id="UP000751190"/>
    </source>
</evidence>
<keyword evidence="12" id="KW-1185">Reference proteome</keyword>
<feature type="compositionally biased region" description="Low complexity" evidence="10">
    <location>
        <begin position="52"/>
        <end position="61"/>
    </location>
</feature>
<sequence length="582" mass="60943">MELSPVETPVGSVDSAQVDFQKVERDLDAQSRASGEQRTFLKHAHSPPSPSALPGGACSPALRGAGLGARDEGSVGAVPAPMRLPVQARPSDVISGAAGSAGSAGASADAPDAPPAKKALTKAERRELQERQRAAKAATAGAASGGKPAPFGSKQASTGANASASSASEPPPVPKQHDTTDAAKLRKQRLLERTDVQKAVALFAHLPQYEREKSISLPAQHACQIHPVVARLGLQYAEGVIQGANARCVAMLNAFKAVIRDYHTPPAKTLNRDLESRLRPQIQYLVDCRPVGINMGNSITWLKATIAKLPAHMPEAEAKEALCAEIDSFIAERITLASAAISALGASKVANGDVIVTYGCAHVVEEILLSAHSRGVSFRVIVLDARPHWEGRALWRRLVAAHLHVSYAGMHALSYAMRSATKVLMGAHACLSNGAVVSRAGSAIVALCASRENVPVLIACETYKFAERVMLDSICANELGDPDDLVTVRPVRAAAQTGAAAATSGAALAAGGALAESVDGGANVLACLTDWRDVSTLRLLNLTYDVTPCELVTMVISEVGMTPPTSVPVIIREYRQDTISAR</sequence>
<dbReference type="OMA" id="IPRCIAM"/>
<keyword evidence="5" id="KW-0648">Protein biosynthesis</keyword>
<feature type="compositionally biased region" description="Basic and acidic residues" evidence="10">
    <location>
        <begin position="121"/>
        <end position="133"/>
    </location>
</feature>
<dbReference type="EMBL" id="JAGTXO010000014">
    <property type="protein sequence ID" value="KAG8464107.1"/>
    <property type="molecule type" value="Genomic_DNA"/>
</dbReference>
<feature type="compositionally biased region" description="Low complexity" evidence="10">
    <location>
        <begin position="135"/>
        <end position="168"/>
    </location>
</feature>
<evidence type="ECO:0000256" key="6">
    <source>
        <dbReference type="ARBA" id="ARBA00044147"/>
    </source>
</evidence>
<gene>
    <name evidence="11" type="ORF">KFE25_000275</name>
</gene>
<proteinExistence type="inferred from homology"/>
<name>A0A8J6C736_DIALT</name>
<evidence type="ECO:0000256" key="7">
    <source>
        <dbReference type="ARBA" id="ARBA00044356"/>
    </source>
</evidence>
<dbReference type="InterPro" id="IPR037171">
    <property type="entry name" value="NagB/RpiA_transferase-like"/>
</dbReference>
<protein>
    <recommendedName>
        <fullName evidence="6">Translation initiation factor eIF2B subunit delta</fullName>
    </recommendedName>
    <alternativeName>
        <fullName evidence="7">eIF2B GDP-GTP exchange factor subunit delta</fullName>
    </alternativeName>
</protein>
<dbReference type="GO" id="GO:0003743">
    <property type="term" value="F:translation initiation factor activity"/>
    <property type="evidence" value="ECO:0007669"/>
    <property type="project" value="UniProtKB-KW"/>
</dbReference>
<dbReference type="PANTHER" id="PTHR10233">
    <property type="entry name" value="TRANSLATION INITIATION FACTOR EIF-2B"/>
    <property type="match status" value="1"/>
</dbReference>
<evidence type="ECO:0000256" key="3">
    <source>
        <dbReference type="ARBA" id="ARBA00022490"/>
    </source>
</evidence>
<dbReference type="Gene3D" id="3.40.50.10470">
    <property type="entry name" value="Translation initiation factor eif-2b, domain 2"/>
    <property type="match status" value="1"/>
</dbReference>
<evidence type="ECO:0000256" key="1">
    <source>
        <dbReference type="ARBA" id="ARBA00004514"/>
    </source>
</evidence>
<organism evidence="11 12">
    <name type="scientific">Diacronema lutheri</name>
    <name type="common">Unicellular marine alga</name>
    <name type="synonym">Monochrysis lutheri</name>
    <dbReference type="NCBI Taxonomy" id="2081491"/>
    <lineage>
        <taxon>Eukaryota</taxon>
        <taxon>Haptista</taxon>
        <taxon>Haptophyta</taxon>
        <taxon>Pavlovophyceae</taxon>
        <taxon>Pavlovales</taxon>
        <taxon>Pavlovaceae</taxon>
        <taxon>Diacronema</taxon>
    </lineage>
</organism>
<dbReference type="OrthoDB" id="10254737at2759"/>
<dbReference type="InterPro" id="IPR000649">
    <property type="entry name" value="IF-2B-related"/>
</dbReference>
<comment type="subunit">
    <text evidence="8">Component of the translation initiation factor 2B (eIF2B) complex which is a heterodecamer of two sets of five different subunits: alpha, beta, gamma, delta and epsilon. Subunits alpha, beta and delta comprise a regulatory subcomplex and subunits epsilon and gamma comprise a catalytic subcomplex. Within the complex, the hexameric regulatory complex resides at the center, with the two heterodimeric catalytic subcomplexes bound on opposite sides.</text>
</comment>